<protein>
    <submittedName>
        <fullName evidence="1">Uncharacterized protein</fullName>
    </submittedName>
</protein>
<dbReference type="Proteomes" id="UP000265520">
    <property type="component" value="Unassembled WGS sequence"/>
</dbReference>
<name>A0A392TK48_9FABA</name>
<accession>A0A392TK48</accession>
<reference evidence="1 2" key="1">
    <citation type="journal article" date="2018" name="Front. Plant Sci.">
        <title>Red Clover (Trifolium pratense) and Zigzag Clover (T. medium) - A Picture of Genomic Similarities and Differences.</title>
        <authorList>
            <person name="Dluhosova J."/>
            <person name="Istvanek J."/>
            <person name="Nedelnik J."/>
            <person name="Repkova J."/>
        </authorList>
    </citation>
    <scope>NUCLEOTIDE SEQUENCE [LARGE SCALE GENOMIC DNA]</scope>
    <source>
        <strain evidence="2">cv. 10/8</strain>
        <tissue evidence="1">Leaf</tissue>
    </source>
</reference>
<dbReference type="EMBL" id="LXQA010601273">
    <property type="protein sequence ID" value="MCI61523.1"/>
    <property type="molecule type" value="Genomic_DNA"/>
</dbReference>
<evidence type="ECO:0000313" key="1">
    <source>
        <dbReference type="EMBL" id="MCI61523.1"/>
    </source>
</evidence>
<proteinExistence type="predicted"/>
<dbReference type="AlphaFoldDB" id="A0A392TK48"/>
<feature type="non-terminal residue" evidence="1">
    <location>
        <position position="83"/>
    </location>
</feature>
<organism evidence="1 2">
    <name type="scientific">Trifolium medium</name>
    <dbReference type="NCBI Taxonomy" id="97028"/>
    <lineage>
        <taxon>Eukaryota</taxon>
        <taxon>Viridiplantae</taxon>
        <taxon>Streptophyta</taxon>
        <taxon>Embryophyta</taxon>
        <taxon>Tracheophyta</taxon>
        <taxon>Spermatophyta</taxon>
        <taxon>Magnoliopsida</taxon>
        <taxon>eudicotyledons</taxon>
        <taxon>Gunneridae</taxon>
        <taxon>Pentapetalae</taxon>
        <taxon>rosids</taxon>
        <taxon>fabids</taxon>
        <taxon>Fabales</taxon>
        <taxon>Fabaceae</taxon>
        <taxon>Papilionoideae</taxon>
        <taxon>50 kb inversion clade</taxon>
        <taxon>NPAAA clade</taxon>
        <taxon>Hologalegina</taxon>
        <taxon>IRL clade</taxon>
        <taxon>Trifolieae</taxon>
        <taxon>Trifolium</taxon>
    </lineage>
</organism>
<comment type="caution">
    <text evidence="1">The sequence shown here is derived from an EMBL/GenBank/DDBJ whole genome shotgun (WGS) entry which is preliminary data.</text>
</comment>
<evidence type="ECO:0000313" key="2">
    <source>
        <dbReference type="Proteomes" id="UP000265520"/>
    </source>
</evidence>
<sequence>MQAGCSFRTALLNSTVRQVVSGNDVEDMEEVLKVEVDGSLVKELEKSYVGKLALNVEVRRIKTTLYMEGLAHISVTDMGRNMV</sequence>
<keyword evidence="2" id="KW-1185">Reference proteome</keyword>